<keyword evidence="2" id="KW-1185">Reference proteome</keyword>
<sequence>MIVLFLFHHPQIPLLFLQTDPNSFLAVCWKLEETRSRDRCPLFIERKVWQLEVIPAQETAQGIPAVFTMESFLYSFEDLVRGKYPCGLNREQFTKDSGHNWRC</sequence>
<evidence type="ECO:0000313" key="2">
    <source>
        <dbReference type="Proteomes" id="UP000190648"/>
    </source>
</evidence>
<accession>A0A1V4K3Q0</accession>
<proteinExistence type="predicted"/>
<protein>
    <submittedName>
        <fullName evidence="1">Uncharacterized protein</fullName>
    </submittedName>
</protein>
<organism evidence="1 2">
    <name type="scientific">Patagioenas fasciata monilis</name>
    <dbReference type="NCBI Taxonomy" id="372326"/>
    <lineage>
        <taxon>Eukaryota</taxon>
        <taxon>Metazoa</taxon>
        <taxon>Chordata</taxon>
        <taxon>Craniata</taxon>
        <taxon>Vertebrata</taxon>
        <taxon>Euteleostomi</taxon>
        <taxon>Archelosauria</taxon>
        <taxon>Archosauria</taxon>
        <taxon>Dinosauria</taxon>
        <taxon>Saurischia</taxon>
        <taxon>Theropoda</taxon>
        <taxon>Coelurosauria</taxon>
        <taxon>Aves</taxon>
        <taxon>Neognathae</taxon>
        <taxon>Neoaves</taxon>
        <taxon>Columbimorphae</taxon>
        <taxon>Columbiformes</taxon>
        <taxon>Columbidae</taxon>
        <taxon>Patagioenas</taxon>
    </lineage>
</organism>
<dbReference type="AlphaFoldDB" id="A0A1V4K3Q0"/>
<comment type="caution">
    <text evidence="1">The sequence shown here is derived from an EMBL/GenBank/DDBJ whole genome shotgun (WGS) entry which is preliminary data.</text>
</comment>
<gene>
    <name evidence="1" type="ORF">AV530_004975</name>
</gene>
<reference evidence="1 2" key="1">
    <citation type="submission" date="2016-02" db="EMBL/GenBank/DDBJ databases">
        <title>Band-tailed pigeon sequencing and assembly.</title>
        <authorList>
            <person name="Soares A.E."/>
            <person name="Novak B.J."/>
            <person name="Rice E.S."/>
            <person name="O'Connell B."/>
            <person name="Chang D."/>
            <person name="Weber S."/>
            <person name="Shapiro B."/>
        </authorList>
    </citation>
    <scope>NUCLEOTIDE SEQUENCE [LARGE SCALE GENOMIC DNA]</scope>
    <source>
        <strain evidence="1">BTP2013</strain>
        <tissue evidence="1">Blood</tissue>
    </source>
</reference>
<name>A0A1V4K3Q0_PATFA</name>
<dbReference type="Proteomes" id="UP000190648">
    <property type="component" value="Unassembled WGS sequence"/>
</dbReference>
<evidence type="ECO:0000313" key="1">
    <source>
        <dbReference type="EMBL" id="OPJ79024.1"/>
    </source>
</evidence>
<dbReference type="EMBL" id="LSYS01004732">
    <property type="protein sequence ID" value="OPJ79024.1"/>
    <property type="molecule type" value="Genomic_DNA"/>
</dbReference>